<feature type="chain" id="PRO_5046286856" description="DUF3617 family protein" evidence="1">
    <location>
        <begin position="20"/>
        <end position="132"/>
    </location>
</feature>
<evidence type="ECO:0008006" key="4">
    <source>
        <dbReference type="Google" id="ProtNLM"/>
    </source>
</evidence>
<proteinExistence type="predicted"/>
<evidence type="ECO:0000256" key="1">
    <source>
        <dbReference type="SAM" id="SignalP"/>
    </source>
</evidence>
<protein>
    <recommendedName>
        <fullName evidence="4">DUF3617 family protein</fullName>
    </recommendedName>
</protein>
<dbReference type="EMBL" id="CP062006">
    <property type="protein sequence ID" value="QTC86876.1"/>
    <property type="molecule type" value="Genomic_DNA"/>
</dbReference>
<organism evidence="2 3">
    <name type="scientific">Brevundimonas pondensis</name>
    <dbReference type="NCBI Taxonomy" id="2774189"/>
    <lineage>
        <taxon>Bacteria</taxon>
        <taxon>Pseudomonadati</taxon>
        <taxon>Pseudomonadota</taxon>
        <taxon>Alphaproteobacteria</taxon>
        <taxon>Caulobacterales</taxon>
        <taxon>Caulobacteraceae</taxon>
        <taxon>Brevundimonas</taxon>
    </lineage>
</organism>
<keyword evidence="1" id="KW-0732">Signal</keyword>
<evidence type="ECO:0000313" key="3">
    <source>
        <dbReference type="Proteomes" id="UP000663942"/>
    </source>
</evidence>
<accession>A0ABX7SGZ5</accession>
<name>A0ABX7SGZ5_9CAUL</name>
<reference evidence="2 3" key="1">
    <citation type="submission" date="2020-09" db="EMBL/GenBank/DDBJ databases">
        <title>Brevundimonas sp. LVF1 isolated from an oligotrophic pond in Goettingen, Germany.</title>
        <authorList>
            <person name="Friedrich I."/>
            <person name="Klassen A."/>
            <person name="Neubauer H."/>
            <person name="Schneider D."/>
            <person name="Hertel R."/>
            <person name="Daniel R."/>
        </authorList>
    </citation>
    <scope>NUCLEOTIDE SEQUENCE [LARGE SCALE GENOMIC DNA]</scope>
    <source>
        <strain evidence="2 3">LVF1</strain>
    </source>
</reference>
<feature type="signal peptide" evidence="1">
    <location>
        <begin position="1"/>
        <end position="19"/>
    </location>
</feature>
<dbReference type="RefSeq" id="WP_207822649.1">
    <property type="nucleotide sequence ID" value="NZ_CP062006.1"/>
</dbReference>
<gene>
    <name evidence="2" type="ORF">IFE19_12110</name>
</gene>
<evidence type="ECO:0000313" key="2">
    <source>
        <dbReference type="EMBL" id="QTC86876.1"/>
    </source>
</evidence>
<keyword evidence="3" id="KW-1185">Reference proteome</keyword>
<dbReference type="Proteomes" id="UP000663942">
    <property type="component" value="Chromosome"/>
</dbReference>
<sequence>MIKALLSLILLGSLPGAHLQDDAEPESGYRTITRTVDQAAAGRCLNGMVGFSLTMQCLVGEDGRPEACAVVNPTAASRRHDRVFQCMASNMRFHYEDGSAAVGENVSFRLGGRTWQTDIEYDRARKGQPQRP</sequence>